<dbReference type="PANTHER" id="PTHR43386">
    <property type="entry name" value="OLIGOPEPTIDE TRANSPORT SYSTEM PERMEASE PROTEIN APPC"/>
    <property type="match status" value="1"/>
</dbReference>
<dbReference type="InterPro" id="IPR025966">
    <property type="entry name" value="OppC_N"/>
</dbReference>
<name>A0A7R7IDQ7_9FIRM</name>
<dbReference type="Pfam" id="PF12911">
    <property type="entry name" value="OppC_N"/>
    <property type="match status" value="1"/>
</dbReference>
<evidence type="ECO:0000256" key="9">
    <source>
        <dbReference type="ARBA" id="ARBA00024202"/>
    </source>
</evidence>
<evidence type="ECO:0000256" key="5">
    <source>
        <dbReference type="ARBA" id="ARBA00022856"/>
    </source>
</evidence>
<keyword evidence="14" id="KW-1185">Reference proteome</keyword>
<feature type="region of interest" description="Disordered" evidence="11">
    <location>
        <begin position="1"/>
        <end position="25"/>
    </location>
</feature>
<dbReference type="GO" id="GO:0015833">
    <property type="term" value="P:peptide transport"/>
    <property type="evidence" value="ECO:0007669"/>
    <property type="project" value="UniProtKB-KW"/>
</dbReference>
<feature type="transmembrane region" description="Helical" evidence="10">
    <location>
        <begin position="133"/>
        <end position="158"/>
    </location>
</feature>
<evidence type="ECO:0000313" key="13">
    <source>
        <dbReference type="EMBL" id="BCN31792.1"/>
    </source>
</evidence>
<organism evidence="13 14">
    <name type="scientific">Anaeromicropila herbilytica</name>
    <dbReference type="NCBI Taxonomy" id="2785025"/>
    <lineage>
        <taxon>Bacteria</taxon>
        <taxon>Bacillati</taxon>
        <taxon>Bacillota</taxon>
        <taxon>Clostridia</taxon>
        <taxon>Lachnospirales</taxon>
        <taxon>Lachnospiraceae</taxon>
        <taxon>Anaeromicropila</taxon>
    </lineage>
</organism>
<evidence type="ECO:0000256" key="7">
    <source>
        <dbReference type="ARBA" id="ARBA00022989"/>
    </source>
</evidence>
<dbReference type="Pfam" id="PF00528">
    <property type="entry name" value="BPD_transp_1"/>
    <property type="match status" value="1"/>
</dbReference>
<gene>
    <name evidence="13" type="primary">oppC_1</name>
    <name evidence="13" type="ORF">bsdtb5_30870</name>
</gene>
<dbReference type="SUPFAM" id="SSF161098">
    <property type="entry name" value="MetI-like"/>
    <property type="match status" value="1"/>
</dbReference>
<dbReference type="GO" id="GO:0005886">
    <property type="term" value="C:plasma membrane"/>
    <property type="evidence" value="ECO:0007669"/>
    <property type="project" value="UniProtKB-SubCell"/>
</dbReference>
<feature type="transmembrane region" description="Helical" evidence="10">
    <location>
        <begin position="244"/>
        <end position="264"/>
    </location>
</feature>
<keyword evidence="2 10" id="KW-0813">Transport</keyword>
<evidence type="ECO:0000256" key="11">
    <source>
        <dbReference type="SAM" id="MobiDB-lite"/>
    </source>
</evidence>
<dbReference type="AlphaFoldDB" id="A0A7R7IDQ7"/>
<dbReference type="GO" id="GO:0055085">
    <property type="term" value="P:transmembrane transport"/>
    <property type="evidence" value="ECO:0007669"/>
    <property type="project" value="InterPro"/>
</dbReference>
<dbReference type="GO" id="GO:0015031">
    <property type="term" value="P:protein transport"/>
    <property type="evidence" value="ECO:0007669"/>
    <property type="project" value="UniProtKB-KW"/>
</dbReference>
<dbReference type="CDD" id="cd06261">
    <property type="entry name" value="TM_PBP2"/>
    <property type="match status" value="1"/>
</dbReference>
<proteinExistence type="inferred from homology"/>
<keyword evidence="8 10" id="KW-0472">Membrane</keyword>
<dbReference type="InterPro" id="IPR050366">
    <property type="entry name" value="BP-dependent_transpt_permease"/>
</dbReference>
<evidence type="ECO:0000259" key="12">
    <source>
        <dbReference type="PROSITE" id="PS50928"/>
    </source>
</evidence>
<keyword evidence="4 10" id="KW-0812">Transmembrane</keyword>
<feature type="transmembrane region" description="Helical" evidence="10">
    <location>
        <begin position="302"/>
        <end position="320"/>
    </location>
</feature>
<evidence type="ECO:0000256" key="6">
    <source>
        <dbReference type="ARBA" id="ARBA00022927"/>
    </source>
</evidence>
<comment type="subcellular location">
    <subcellularLocation>
        <location evidence="1 10">Cell membrane</location>
        <topology evidence="1 10">Multi-pass membrane protein</topology>
    </subcellularLocation>
</comment>
<dbReference type="Gene3D" id="1.10.3720.10">
    <property type="entry name" value="MetI-like"/>
    <property type="match status" value="1"/>
</dbReference>
<dbReference type="RefSeq" id="WP_271712883.1">
    <property type="nucleotide sequence ID" value="NZ_AP024169.1"/>
</dbReference>
<feature type="domain" description="ABC transmembrane type-1" evidence="12">
    <location>
        <begin position="131"/>
        <end position="320"/>
    </location>
</feature>
<keyword evidence="5" id="KW-0571">Peptide transport</keyword>
<comment type="similarity">
    <text evidence="9">Belongs to the binding-protein-dependent transport system permease family. OppBC subfamily.</text>
</comment>
<reference evidence="13 14" key="1">
    <citation type="submission" date="2020-11" db="EMBL/GenBank/DDBJ databases">
        <title>Draft genome sequencing of a Lachnospiraceae strain isolated from anoxic soil subjected to BSD treatment.</title>
        <authorList>
            <person name="Uek A."/>
            <person name="Tonouchi A."/>
        </authorList>
    </citation>
    <scope>NUCLEOTIDE SEQUENCE [LARGE SCALE GENOMIC DNA]</scope>
    <source>
        <strain evidence="13 14">TB5</strain>
    </source>
</reference>
<keyword evidence="7 10" id="KW-1133">Transmembrane helix</keyword>
<evidence type="ECO:0000256" key="1">
    <source>
        <dbReference type="ARBA" id="ARBA00004651"/>
    </source>
</evidence>
<evidence type="ECO:0000256" key="3">
    <source>
        <dbReference type="ARBA" id="ARBA00022475"/>
    </source>
</evidence>
<keyword evidence="3" id="KW-1003">Cell membrane</keyword>
<feature type="transmembrane region" description="Helical" evidence="10">
    <location>
        <begin position="70"/>
        <end position="91"/>
    </location>
</feature>
<dbReference type="PROSITE" id="PS50928">
    <property type="entry name" value="ABC_TM1"/>
    <property type="match status" value="1"/>
</dbReference>
<sequence>MDVAIGTMEREEKEDEEKKERNNKNGFYSNTIDDLRFAKVVQSEIMFEESARPNINYWKEVRRVFFKNKIAVTALVIFVLLVIISLVGPHIRNIDYVSMNMSEQNQLPSAKHWFGTDNMGRDLFCRLCNAVGISLLIAVICTVVSIFLGSAYGAIAAYVGGFVDEIMMRVIEILNSIPSLILILLILVVLGNSIPTFIFAMVFTSWTGSARMIRGKVLQLRQSEYVLASEVLGATKRRIVMKHLLPNAASLIILDVAGSIPGFVGSEAGLSFLGLGLQPPAYSLGSLLSLGQQVMAFYPHQMVAPAVLLAIIILTCNLIGDGLRDALDPQLRN</sequence>
<evidence type="ECO:0000313" key="14">
    <source>
        <dbReference type="Proteomes" id="UP000595897"/>
    </source>
</evidence>
<evidence type="ECO:0000256" key="4">
    <source>
        <dbReference type="ARBA" id="ARBA00022692"/>
    </source>
</evidence>
<evidence type="ECO:0000256" key="2">
    <source>
        <dbReference type="ARBA" id="ARBA00022448"/>
    </source>
</evidence>
<accession>A0A7R7IDQ7</accession>
<evidence type="ECO:0000256" key="10">
    <source>
        <dbReference type="RuleBase" id="RU363032"/>
    </source>
</evidence>
<evidence type="ECO:0000256" key="8">
    <source>
        <dbReference type="ARBA" id="ARBA00023136"/>
    </source>
</evidence>
<dbReference type="EMBL" id="AP024169">
    <property type="protein sequence ID" value="BCN31792.1"/>
    <property type="molecule type" value="Genomic_DNA"/>
</dbReference>
<dbReference type="Proteomes" id="UP000595897">
    <property type="component" value="Chromosome"/>
</dbReference>
<dbReference type="InterPro" id="IPR000515">
    <property type="entry name" value="MetI-like"/>
</dbReference>
<dbReference type="InterPro" id="IPR035906">
    <property type="entry name" value="MetI-like_sf"/>
</dbReference>
<dbReference type="PANTHER" id="PTHR43386:SF24">
    <property type="entry name" value="OLIGOPEPTIDE TRANSPORT SYSTEM PERMEASE PROTEIN AMID"/>
    <property type="match status" value="1"/>
</dbReference>
<dbReference type="KEGG" id="ahb:bsdtb5_30870"/>
<protein>
    <submittedName>
        <fullName evidence="13">Diguanylate cyclase</fullName>
    </submittedName>
</protein>
<keyword evidence="6" id="KW-0653">Protein transport</keyword>
<feature type="compositionally biased region" description="Basic and acidic residues" evidence="11">
    <location>
        <begin position="8"/>
        <end position="23"/>
    </location>
</feature>